<sequence>MCWLSCPKTAETATFVGLEVPGTPVPCLSCMTDVSPRAGCFAPLSGYVRAPREGQLTHCSFARWRSGVFRLYKYGYTWRLQVSGYLS</sequence>
<organism evidence="1 2">
    <name type="scientific">Portunus trituberculatus</name>
    <name type="common">Swimming crab</name>
    <name type="synonym">Neptunus trituberculatus</name>
    <dbReference type="NCBI Taxonomy" id="210409"/>
    <lineage>
        <taxon>Eukaryota</taxon>
        <taxon>Metazoa</taxon>
        <taxon>Ecdysozoa</taxon>
        <taxon>Arthropoda</taxon>
        <taxon>Crustacea</taxon>
        <taxon>Multicrustacea</taxon>
        <taxon>Malacostraca</taxon>
        <taxon>Eumalacostraca</taxon>
        <taxon>Eucarida</taxon>
        <taxon>Decapoda</taxon>
        <taxon>Pleocyemata</taxon>
        <taxon>Brachyura</taxon>
        <taxon>Eubrachyura</taxon>
        <taxon>Portunoidea</taxon>
        <taxon>Portunidae</taxon>
        <taxon>Portuninae</taxon>
        <taxon>Portunus</taxon>
    </lineage>
</organism>
<evidence type="ECO:0000313" key="2">
    <source>
        <dbReference type="Proteomes" id="UP000324222"/>
    </source>
</evidence>
<comment type="caution">
    <text evidence="1">The sequence shown here is derived from an EMBL/GenBank/DDBJ whole genome shotgun (WGS) entry which is preliminary data.</text>
</comment>
<protein>
    <submittedName>
        <fullName evidence="1">Uncharacterized protein</fullName>
    </submittedName>
</protein>
<dbReference type="AlphaFoldDB" id="A0A5B7E6H8"/>
<keyword evidence="2" id="KW-1185">Reference proteome</keyword>
<proteinExistence type="predicted"/>
<dbReference type="EMBL" id="VSRR010001903">
    <property type="protein sequence ID" value="MPC28384.1"/>
    <property type="molecule type" value="Genomic_DNA"/>
</dbReference>
<name>A0A5B7E6H8_PORTR</name>
<accession>A0A5B7E6H8</accession>
<gene>
    <name evidence="1" type="ORF">E2C01_021587</name>
</gene>
<reference evidence="1 2" key="1">
    <citation type="submission" date="2019-05" db="EMBL/GenBank/DDBJ databases">
        <title>Another draft genome of Portunus trituberculatus and its Hox gene families provides insights of decapod evolution.</title>
        <authorList>
            <person name="Jeong J.-H."/>
            <person name="Song I."/>
            <person name="Kim S."/>
            <person name="Choi T."/>
            <person name="Kim D."/>
            <person name="Ryu S."/>
            <person name="Kim W."/>
        </authorList>
    </citation>
    <scope>NUCLEOTIDE SEQUENCE [LARGE SCALE GENOMIC DNA]</scope>
    <source>
        <tissue evidence="1">Muscle</tissue>
    </source>
</reference>
<evidence type="ECO:0000313" key="1">
    <source>
        <dbReference type="EMBL" id="MPC28384.1"/>
    </source>
</evidence>
<dbReference type="Proteomes" id="UP000324222">
    <property type="component" value="Unassembled WGS sequence"/>
</dbReference>